<accession>L7VSK6</accession>
<proteinExistence type="predicted"/>
<organism evidence="1">
    <name type="scientific">uncultured bacterium A1Q1_fos_291</name>
    <dbReference type="NCBI Taxonomy" id="1256570"/>
    <lineage>
        <taxon>Bacteria</taxon>
        <taxon>environmental samples</taxon>
    </lineage>
</organism>
<evidence type="ECO:0000313" key="1">
    <source>
        <dbReference type="EMBL" id="AGC72072.1"/>
    </source>
</evidence>
<sequence>MWNKGLGAFQLTCLRRFLSRLDGAEKEADHVSIVKEEKRKRHY</sequence>
<protein>
    <submittedName>
        <fullName evidence="1">Uncharacterized protein</fullName>
    </submittedName>
</protein>
<dbReference type="AlphaFoldDB" id="L7VSK6"/>
<name>L7VSK6_9BACT</name>
<reference evidence="1" key="1">
    <citation type="submission" date="2012-09" db="EMBL/GenBank/DDBJ databases">
        <title>Metagenomic Characterization of a Microbial Community in Wastewater Detects High Levels of Antibiotic Resistance.</title>
        <authorList>
            <person name="Abrams M."/>
            <person name="Caldwell A."/>
            <person name="Vandaei E."/>
            <person name="Lee W."/>
            <person name="Perrott J."/>
            <person name="Khan S.Y."/>
            <person name="Ta J."/>
            <person name="Romero D."/>
            <person name="Nguyen V."/>
            <person name="Pourmand N."/>
            <person name="Ouverney C.C."/>
        </authorList>
    </citation>
    <scope>NUCLEOTIDE SEQUENCE</scope>
</reference>
<dbReference type="EMBL" id="JX649891">
    <property type="protein sequence ID" value="AGC72072.1"/>
    <property type="molecule type" value="Genomic_DNA"/>
</dbReference>